<feature type="domain" description="DUF7894" evidence="7">
    <location>
        <begin position="83"/>
        <end position="151"/>
    </location>
</feature>
<sequence length="180" mass="19782">MCWASQHYSIGDLVQVAILMIVMSISERQDTWFADDSPIINNKPVALAVGDWYFDRATVKAVDCAYPCDRTCHNLIATVTTVISQILHELALLLHLVNVMKLPTVVMIGVTGQCTSCKNSKEDLEIGVHLANISSLTCSKEKMVQSPTKTSIQGIAKRLGVHCMGDDLVVQVVRGENRLL</sequence>
<name>A0A8X8XMA2_SALSN</name>
<evidence type="ECO:0000256" key="2">
    <source>
        <dbReference type="ARBA" id="ARBA00004191"/>
    </source>
</evidence>
<keyword evidence="5 6" id="KW-0961">Cell wall biogenesis/degradation</keyword>
<keyword evidence="4 6" id="KW-0134">Cell wall</keyword>
<evidence type="ECO:0000313" key="9">
    <source>
        <dbReference type="Proteomes" id="UP000298416"/>
    </source>
</evidence>
<dbReference type="Pfam" id="PF25428">
    <property type="entry name" value="DUF7894"/>
    <property type="match status" value="1"/>
</dbReference>
<evidence type="ECO:0000256" key="5">
    <source>
        <dbReference type="ARBA" id="ARBA00023316"/>
    </source>
</evidence>
<dbReference type="PANTHER" id="PTHR37221:SF1">
    <property type="entry name" value="OS02G0582400 PROTEIN"/>
    <property type="match status" value="1"/>
</dbReference>
<dbReference type="AlphaFoldDB" id="A0A8X8XMA2"/>
<evidence type="ECO:0000259" key="7">
    <source>
        <dbReference type="Pfam" id="PF25428"/>
    </source>
</evidence>
<protein>
    <recommendedName>
        <fullName evidence="6">Pectin acetylesterase</fullName>
        <ecNumber evidence="6">3.1.1.-</ecNumber>
    </recommendedName>
</protein>
<reference evidence="8" key="1">
    <citation type="submission" date="2018-01" db="EMBL/GenBank/DDBJ databases">
        <authorList>
            <person name="Mao J.F."/>
        </authorList>
    </citation>
    <scope>NUCLEOTIDE SEQUENCE</scope>
    <source>
        <strain evidence="8">Huo1</strain>
        <tissue evidence="8">Leaf</tissue>
    </source>
</reference>
<dbReference type="PANTHER" id="PTHR37221">
    <property type="entry name" value="OS02G0582400 PROTEIN"/>
    <property type="match status" value="1"/>
</dbReference>
<comment type="function">
    <text evidence="1 6">Hydrolyzes acetyl esters in homogalacturonan regions of pectin. In type I primary cell wall, galacturonic acid residues of pectin can be acetylated at the O-2 and O-3 positions. Decreasing the degree of acetylation of pectin gels in vitro alters their physical properties.</text>
</comment>
<dbReference type="Pfam" id="PF03283">
    <property type="entry name" value="PAE"/>
    <property type="match status" value="1"/>
</dbReference>
<dbReference type="InterPro" id="IPR057216">
    <property type="entry name" value="DUF7894"/>
</dbReference>
<evidence type="ECO:0000256" key="6">
    <source>
        <dbReference type="RuleBase" id="RU363114"/>
    </source>
</evidence>
<evidence type="ECO:0000313" key="8">
    <source>
        <dbReference type="EMBL" id="KAG6417030.1"/>
    </source>
</evidence>
<comment type="similarity">
    <text evidence="3 6">Belongs to the pectinacetylesterase family.</text>
</comment>
<keyword evidence="6" id="KW-0378">Hydrolase</keyword>
<comment type="caution">
    <text evidence="8">The sequence shown here is derived from an EMBL/GenBank/DDBJ whole genome shotgun (WGS) entry which is preliminary data.</text>
</comment>
<dbReference type="EC" id="3.1.1.-" evidence="6"/>
<organism evidence="8">
    <name type="scientific">Salvia splendens</name>
    <name type="common">Scarlet sage</name>
    <dbReference type="NCBI Taxonomy" id="180675"/>
    <lineage>
        <taxon>Eukaryota</taxon>
        <taxon>Viridiplantae</taxon>
        <taxon>Streptophyta</taxon>
        <taxon>Embryophyta</taxon>
        <taxon>Tracheophyta</taxon>
        <taxon>Spermatophyta</taxon>
        <taxon>Magnoliopsida</taxon>
        <taxon>eudicotyledons</taxon>
        <taxon>Gunneridae</taxon>
        <taxon>Pentapetalae</taxon>
        <taxon>asterids</taxon>
        <taxon>lamiids</taxon>
        <taxon>Lamiales</taxon>
        <taxon>Lamiaceae</taxon>
        <taxon>Nepetoideae</taxon>
        <taxon>Mentheae</taxon>
        <taxon>Salviinae</taxon>
        <taxon>Salvia</taxon>
        <taxon>Salvia subgen. Calosphace</taxon>
        <taxon>core Calosphace</taxon>
    </lineage>
</organism>
<dbReference type="InterPro" id="IPR004963">
    <property type="entry name" value="PAE/NOTUM"/>
</dbReference>
<evidence type="ECO:0000256" key="1">
    <source>
        <dbReference type="ARBA" id="ARBA00003534"/>
    </source>
</evidence>
<dbReference type="Proteomes" id="UP000298416">
    <property type="component" value="Unassembled WGS sequence"/>
</dbReference>
<reference evidence="8" key="2">
    <citation type="submission" date="2020-08" db="EMBL/GenBank/DDBJ databases">
        <title>Plant Genome Project.</title>
        <authorList>
            <person name="Zhang R.-G."/>
        </authorList>
    </citation>
    <scope>NUCLEOTIDE SEQUENCE</scope>
    <source>
        <strain evidence="8">Huo1</strain>
        <tissue evidence="8">Leaf</tissue>
    </source>
</reference>
<proteinExistence type="inferred from homology"/>
<keyword evidence="6" id="KW-0964">Secreted</keyword>
<evidence type="ECO:0000256" key="4">
    <source>
        <dbReference type="ARBA" id="ARBA00022512"/>
    </source>
</evidence>
<gene>
    <name evidence="8" type="ORF">SASPL_124471</name>
</gene>
<dbReference type="EMBL" id="PNBA02000008">
    <property type="protein sequence ID" value="KAG6417030.1"/>
    <property type="molecule type" value="Genomic_DNA"/>
</dbReference>
<accession>A0A8X8XMA2</accession>
<evidence type="ECO:0000256" key="3">
    <source>
        <dbReference type="ARBA" id="ARBA00005784"/>
    </source>
</evidence>
<comment type="subcellular location">
    <subcellularLocation>
        <location evidence="2 6">Secreted</location>
        <location evidence="2 6">Cell wall</location>
    </subcellularLocation>
</comment>
<keyword evidence="9" id="KW-1185">Reference proteome</keyword>